<evidence type="ECO:0000313" key="2">
    <source>
        <dbReference type="EMBL" id="PMD54860.1"/>
    </source>
</evidence>
<reference evidence="2 3" key="1">
    <citation type="submission" date="2016-04" db="EMBL/GenBank/DDBJ databases">
        <title>A degradative enzymes factory behind the ericoid mycorrhizal symbiosis.</title>
        <authorList>
            <consortium name="DOE Joint Genome Institute"/>
            <person name="Martino E."/>
            <person name="Morin E."/>
            <person name="Grelet G."/>
            <person name="Kuo A."/>
            <person name="Kohler A."/>
            <person name="Daghino S."/>
            <person name="Barry K."/>
            <person name="Choi C."/>
            <person name="Cichocki N."/>
            <person name="Clum A."/>
            <person name="Copeland A."/>
            <person name="Hainaut M."/>
            <person name="Haridas S."/>
            <person name="Labutti K."/>
            <person name="Lindquist E."/>
            <person name="Lipzen A."/>
            <person name="Khouja H.-R."/>
            <person name="Murat C."/>
            <person name="Ohm R."/>
            <person name="Olson A."/>
            <person name="Spatafora J."/>
            <person name="Veneault-Fourrey C."/>
            <person name="Henrissat B."/>
            <person name="Grigoriev I."/>
            <person name="Martin F."/>
            <person name="Perotto S."/>
        </authorList>
    </citation>
    <scope>NUCLEOTIDE SEQUENCE [LARGE SCALE GENOMIC DNA]</scope>
    <source>
        <strain evidence="2 3">E</strain>
    </source>
</reference>
<dbReference type="PANTHER" id="PTHR37540">
    <property type="entry name" value="TRANSCRIPTION FACTOR (ACR-2), PUTATIVE-RELATED-RELATED"/>
    <property type="match status" value="1"/>
</dbReference>
<dbReference type="GeneID" id="36596885"/>
<protein>
    <submittedName>
        <fullName evidence="2">Uncharacterized protein</fullName>
    </submittedName>
</protein>
<gene>
    <name evidence="2" type="ORF">K444DRAFT_92509</name>
</gene>
<evidence type="ECO:0000256" key="1">
    <source>
        <dbReference type="SAM" id="MobiDB-lite"/>
    </source>
</evidence>
<proteinExistence type="predicted"/>
<dbReference type="STRING" id="1095630.A0A2J6SVR1"/>
<dbReference type="OrthoDB" id="5620at2759"/>
<dbReference type="RefSeq" id="XP_024731764.1">
    <property type="nucleotide sequence ID" value="XM_024888809.1"/>
</dbReference>
<accession>A0A2J6SVR1</accession>
<dbReference type="InParanoid" id="A0A2J6SVR1"/>
<name>A0A2J6SVR1_9HELO</name>
<keyword evidence="3" id="KW-1185">Reference proteome</keyword>
<evidence type="ECO:0000313" key="3">
    <source>
        <dbReference type="Proteomes" id="UP000235371"/>
    </source>
</evidence>
<feature type="region of interest" description="Disordered" evidence="1">
    <location>
        <begin position="1"/>
        <end position="26"/>
    </location>
</feature>
<dbReference type="AlphaFoldDB" id="A0A2J6SVR1"/>
<feature type="region of interest" description="Disordered" evidence="1">
    <location>
        <begin position="140"/>
        <end position="174"/>
    </location>
</feature>
<organism evidence="2 3">
    <name type="scientific">Hyaloscypha bicolor E</name>
    <dbReference type="NCBI Taxonomy" id="1095630"/>
    <lineage>
        <taxon>Eukaryota</taxon>
        <taxon>Fungi</taxon>
        <taxon>Dikarya</taxon>
        <taxon>Ascomycota</taxon>
        <taxon>Pezizomycotina</taxon>
        <taxon>Leotiomycetes</taxon>
        <taxon>Helotiales</taxon>
        <taxon>Hyaloscyphaceae</taxon>
        <taxon>Hyaloscypha</taxon>
        <taxon>Hyaloscypha bicolor</taxon>
    </lineage>
</organism>
<feature type="region of interest" description="Disordered" evidence="1">
    <location>
        <begin position="63"/>
        <end position="88"/>
    </location>
</feature>
<dbReference type="Proteomes" id="UP000235371">
    <property type="component" value="Unassembled WGS sequence"/>
</dbReference>
<sequence length="229" mass="25472">MSTSSKNMRNDRAHAVDNGAAGGVSGKPPFNLEFVNMNVASKAEKQMNQKVIRSMAMRSYRQKQQFQRTKDEETKIRNRARAVQPRSEWKRCNHSEAHFQTPESSHAWASEVDISDISWLVSASPSSNLSDIDSGFEASLRSASPHSHHSDVDSGFGESPHQGNALSDRRPRDFAPVTSPITLLGAGRIDPFRTSSSDTGPYIHELIDHCKSVSHCNEDLWLVISQDHC</sequence>
<dbReference type="EMBL" id="KZ613856">
    <property type="protein sequence ID" value="PMD54860.1"/>
    <property type="molecule type" value="Genomic_DNA"/>
</dbReference>